<feature type="domain" description="ACT" evidence="12">
    <location>
        <begin position="338"/>
        <end position="412"/>
    </location>
</feature>
<dbReference type="PANTHER" id="PTHR48078:SF6">
    <property type="entry name" value="L-THREONINE DEHYDRATASE CATABOLIC TDCB"/>
    <property type="match status" value="1"/>
</dbReference>
<keyword evidence="8" id="KW-0021">Allosteric enzyme</keyword>
<dbReference type="FunFam" id="3.40.50.1100:FF:000007">
    <property type="entry name" value="L-threonine dehydratase catabolic TdcB"/>
    <property type="match status" value="1"/>
</dbReference>
<dbReference type="InterPro" id="IPR000634">
    <property type="entry name" value="Ser/Thr_deHydtase_PyrdxlP-BS"/>
</dbReference>
<sequence>MVAGEVQRDGVGLVGGRDVEAAAALLDGVVRRTPLEHSRALADRVGGPVWLKCENLQRTGSFKIRGAYTRLARLSADERARGVVAASAGNHAQGVALAAQLLGIRATVFMPENAPLPKVAATRGYGAEALLGGDSLTDALASAAEHAQRTGAVFIHPFEHPDVIAGQGTVGLEVVDQCPDLATVVVCTGGGGLVSGVAAAVKARRPHARVVAVQAAAAAAFPGSLAAGRPVPLSGMTTMADGIAVGAPGELTLSHVRDLVDEVRTVSEEDLSRALLFCLERAKLVVEPAGVAAVAAVLADPAAFAPPVVAVVSGGNIDPVLLLKVVQHGMAAAGRYLSLRLRVPDRPGSLAAVLAELAAAGANVLEVEHERTGTRLGLGEVEVFVVLETRGPQHAEELLARLDRAGYAVSAG</sequence>
<dbReference type="PROSITE" id="PS51671">
    <property type="entry name" value="ACT"/>
    <property type="match status" value="1"/>
</dbReference>
<accession>A0A239GUL2</accession>
<dbReference type="Proteomes" id="UP000198373">
    <property type="component" value="Unassembled WGS sequence"/>
</dbReference>
<dbReference type="NCBIfam" id="TIGR01127">
    <property type="entry name" value="ilvA_1Cterm"/>
    <property type="match status" value="1"/>
</dbReference>
<dbReference type="AlphaFoldDB" id="A0A239GUL2"/>
<comment type="pathway">
    <text evidence="2">Amino-acid biosynthesis; L-isoleucine biosynthesis; 2-oxobutanoate from L-threonine: step 1/1.</text>
</comment>
<gene>
    <name evidence="13" type="ORF">SAMN06893096_10760</name>
</gene>
<keyword evidence="10" id="KW-0663">Pyridoxal phosphate</keyword>
<keyword evidence="9" id="KW-0100">Branched-chain amino acid biosynthesis</keyword>
<dbReference type="EMBL" id="FZOO01000007">
    <property type="protein sequence ID" value="SNS72661.1"/>
    <property type="molecule type" value="Genomic_DNA"/>
</dbReference>
<keyword evidence="14" id="KW-1185">Reference proteome</keyword>
<dbReference type="CDD" id="cd04886">
    <property type="entry name" value="ACT_ThrD-II-like"/>
    <property type="match status" value="1"/>
</dbReference>
<evidence type="ECO:0000313" key="14">
    <source>
        <dbReference type="Proteomes" id="UP000198373"/>
    </source>
</evidence>
<comment type="subunit">
    <text evidence="5">In the native structure, TdcB is in a dimeric form, whereas in the TdcB-AMP complex, it exists in a tetrameric form (dimer of dimers).</text>
</comment>
<dbReference type="InterPro" id="IPR036052">
    <property type="entry name" value="TrpB-like_PALP_sf"/>
</dbReference>
<evidence type="ECO:0000256" key="11">
    <source>
        <dbReference type="ARBA" id="ARBA00023239"/>
    </source>
</evidence>
<evidence type="ECO:0000313" key="13">
    <source>
        <dbReference type="EMBL" id="SNS72661.1"/>
    </source>
</evidence>
<comment type="cofactor">
    <cofactor evidence="1">
        <name>pyridoxal 5'-phosphate</name>
        <dbReference type="ChEBI" id="CHEBI:597326"/>
    </cofactor>
</comment>
<dbReference type="InterPro" id="IPR044561">
    <property type="entry name" value="ACT_ThrD-II-like"/>
</dbReference>
<evidence type="ECO:0000259" key="12">
    <source>
        <dbReference type="PROSITE" id="PS51671"/>
    </source>
</evidence>
<evidence type="ECO:0000256" key="10">
    <source>
        <dbReference type="ARBA" id="ARBA00022898"/>
    </source>
</evidence>
<dbReference type="GO" id="GO:0009097">
    <property type="term" value="P:isoleucine biosynthetic process"/>
    <property type="evidence" value="ECO:0007669"/>
    <property type="project" value="UniProtKB-UniPathway"/>
</dbReference>
<evidence type="ECO:0000256" key="1">
    <source>
        <dbReference type="ARBA" id="ARBA00001933"/>
    </source>
</evidence>
<comment type="similarity">
    <text evidence="4">Belongs to the serine/threonine dehydratase family.</text>
</comment>
<dbReference type="GO" id="GO:0004794">
    <property type="term" value="F:threonine deaminase activity"/>
    <property type="evidence" value="ECO:0007669"/>
    <property type="project" value="UniProtKB-EC"/>
</dbReference>
<dbReference type="PROSITE" id="PS00165">
    <property type="entry name" value="DEHYDRATASE_SER_THR"/>
    <property type="match status" value="1"/>
</dbReference>
<keyword evidence="9" id="KW-0412">Isoleucine biosynthesis</keyword>
<dbReference type="Gene3D" id="3.30.70.260">
    <property type="match status" value="1"/>
</dbReference>
<dbReference type="SUPFAM" id="SSF55021">
    <property type="entry name" value="ACT-like"/>
    <property type="match status" value="1"/>
</dbReference>
<keyword evidence="11" id="KW-0456">Lyase</keyword>
<evidence type="ECO:0000256" key="8">
    <source>
        <dbReference type="ARBA" id="ARBA00022533"/>
    </source>
</evidence>
<dbReference type="UniPathway" id="UPA00047">
    <property type="reaction ID" value="UER00054"/>
</dbReference>
<organism evidence="13 14">
    <name type="scientific">Geodermatophilus pulveris</name>
    <dbReference type="NCBI Taxonomy" id="1564159"/>
    <lineage>
        <taxon>Bacteria</taxon>
        <taxon>Bacillati</taxon>
        <taxon>Actinomycetota</taxon>
        <taxon>Actinomycetes</taxon>
        <taxon>Geodermatophilales</taxon>
        <taxon>Geodermatophilaceae</taxon>
        <taxon>Geodermatophilus</taxon>
    </lineage>
</organism>
<evidence type="ECO:0000256" key="6">
    <source>
        <dbReference type="ARBA" id="ARBA00012096"/>
    </source>
</evidence>
<keyword evidence="9" id="KW-0028">Amino-acid biosynthesis</keyword>
<dbReference type="GO" id="GO:0006565">
    <property type="term" value="P:L-serine catabolic process"/>
    <property type="evidence" value="ECO:0007669"/>
    <property type="project" value="TreeGrafter"/>
</dbReference>
<protein>
    <recommendedName>
        <fullName evidence="7">L-threonine dehydratase catabolic TdcB</fullName>
        <ecNumber evidence="6">4.3.1.19</ecNumber>
    </recommendedName>
</protein>
<dbReference type="CDD" id="cd01562">
    <property type="entry name" value="Thr-dehyd"/>
    <property type="match status" value="1"/>
</dbReference>
<dbReference type="InterPro" id="IPR045865">
    <property type="entry name" value="ACT-like_dom_sf"/>
</dbReference>
<dbReference type="InterPro" id="IPR050147">
    <property type="entry name" value="Ser/Thr_Dehydratase"/>
</dbReference>
<dbReference type="GO" id="GO:0030170">
    <property type="term" value="F:pyridoxal phosphate binding"/>
    <property type="evidence" value="ECO:0007669"/>
    <property type="project" value="InterPro"/>
</dbReference>
<reference evidence="14" key="1">
    <citation type="submission" date="2017-06" db="EMBL/GenBank/DDBJ databases">
        <authorList>
            <person name="Varghese N."/>
            <person name="Submissions S."/>
        </authorList>
    </citation>
    <scope>NUCLEOTIDE SEQUENCE [LARGE SCALE GENOMIC DNA]</scope>
    <source>
        <strain evidence="14">DSM 46839</strain>
    </source>
</reference>
<evidence type="ECO:0000256" key="2">
    <source>
        <dbReference type="ARBA" id="ARBA00004810"/>
    </source>
</evidence>
<dbReference type="Pfam" id="PF01842">
    <property type="entry name" value="ACT"/>
    <property type="match status" value="1"/>
</dbReference>
<evidence type="ECO:0000256" key="5">
    <source>
        <dbReference type="ARBA" id="ARBA00011447"/>
    </source>
</evidence>
<dbReference type="RefSeq" id="WP_218822373.1">
    <property type="nucleotide sequence ID" value="NZ_FZOO01000007.1"/>
</dbReference>
<dbReference type="GO" id="GO:0006567">
    <property type="term" value="P:L-threonine catabolic process"/>
    <property type="evidence" value="ECO:0007669"/>
    <property type="project" value="InterPro"/>
</dbReference>
<dbReference type="InterPro" id="IPR005789">
    <property type="entry name" value="Thr_deHydtase_catblc"/>
</dbReference>
<dbReference type="InterPro" id="IPR002912">
    <property type="entry name" value="ACT_dom"/>
</dbReference>
<dbReference type="PANTHER" id="PTHR48078">
    <property type="entry name" value="THREONINE DEHYDRATASE, MITOCHONDRIAL-RELATED"/>
    <property type="match status" value="1"/>
</dbReference>
<dbReference type="SUPFAM" id="SSF53686">
    <property type="entry name" value="Tryptophan synthase beta subunit-like PLP-dependent enzymes"/>
    <property type="match status" value="1"/>
</dbReference>
<evidence type="ECO:0000256" key="4">
    <source>
        <dbReference type="ARBA" id="ARBA00010869"/>
    </source>
</evidence>
<dbReference type="GO" id="GO:0003941">
    <property type="term" value="F:L-serine ammonia-lyase activity"/>
    <property type="evidence" value="ECO:0007669"/>
    <property type="project" value="TreeGrafter"/>
</dbReference>
<name>A0A239GUL2_9ACTN</name>
<comment type="pathway">
    <text evidence="3">Amino-acid degradation; L-threonine degradation via propanoate pathway; propanoate from L-threonine: step 1/4.</text>
</comment>
<dbReference type="Gene3D" id="3.40.50.1100">
    <property type="match status" value="2"/>
</dbReference>
<dbReference type="Pfam" id="PF00291">
    <property type="entry name" value="PALP"/>
    <property type="match status" value="1"/>
</dbReference>
<evidence type="ECO:0000256" key="9">
    <source>
        <dbReference type="ARBA" id="ARBA00022624"/>
    </source>
</evidence>
<evidence type="ECO:0000256" key="3">
    <source>
        <dbReference type="ARBA" id="ARBA00004958"/>
    </source>
</evidence>
<evidence type="ECO:0000256" key="7">
    <source>
        <dbReference type="ARBA" id="ARBA00022248"/>
    </source>
</evidence>
<proteinExistence type="inferred from homology"/>
<dbReference type="InterPro" id="IPR001926">
    <property type="entry name" value="TrpB-like_PALP"/>
</dbReference>
<dbReference type="EC" id="4.3.1.19" evidence="6"/>